<dbReference type="Proteomes" id="UP000005561">
    <property type="component" value="Unassembled WGS sequence"/>
</dbReference>
<organism evidence="1 2">
    <name type="scientific">Marvinbryantia formatexigens DSM 14469</name>
    <dbReference type="NCBI Taxonomy" id="478749"/>
    <lineage>
        <taxon>Bacteria</taxon>
        <taxon>Bacillati</taxon>
        <taxon>Bacillota</taxon>
        <taxon>Clostridia</taxon>
        <taxon>Lachnospirales</taxon>
        <taxon>Lachnospiraceae</taxon>
        <taxon>Marvinbryantia</taxon>
    </lineage>
</organism>
<gene>
    <name evidence="1" type="ORF">BRYFOR_05897</name>
</gene>
<accession>C6LBA2</accession>
<dbReference type="EMBL" id="ACCL02000003">
    <property type="protein sequence ID" value="EET62233.1"/>
    <property type="molecule type" value="Genomic_DNA"/>
</dbReference>
<protein>
    <submittedName>
        <fullName evidence="1">Uncharacterized protein</fullName>
    </submittedName>
</protein>
<evidence type="ECO:0000313" key="1">
    <source>
        <dbReference type="EMBL" id="EET62233.1"/>
    </source>
</evidence>
<keyword evidence="2" id="KW-1185">Reference proteome</keyword>
<dbReference type="AlphaFoldDB" id="C6LBA2"/>
<evidence type="ECO:0000313" key="2">
    <source>
        <dbReference type="Proteomes" id="UP000005561"/>
    </source>
</evidence>
<proteinExistence type="predicted"/>
<sequence length="42" mass="5020">MHLLENGRCTPLCTNKSDCIITDFMINENFFFIVFDEQFRLC</sequence>
<reference evidence="1" key="1">
    <citation type="submission" date="2009-07" db="EMBL/GenBank/DDBJ databases">
        <authorList>
            <person name="Weinstock G."/>
            <person name="Sodergren E."/>
            <person name="Clifton S."/>
            <person name="Fulton L."/>
            <person name="Fulton B."/>
            <person name="Courtney L."/>
            <person name="Fronick C."/>
            <person name="Harrison M."/>
            <person name="Strong C."/>
            <person name="Farmer C."/>
            <person name="Delahaunty K."/>
            <person name="Markovic C."/>
            <person name="Hall O."/>
            <person name="Minx P."/>
            <person name="Tomlinson C."/>
            <person name="Mitreva M."/>
            <person name="Nelson J."/>
            <person name="Hou S."/>
            <person name="Wollam A."/>
            <person name="Pepin K.H."/>
            <person name="Johnson M."/>
            <person name="Bhonagiri V."/>
            <person name="Nash W.E."/>
            <person name="Warren W."/>
            <person name="Chinwalla A."/>
            <person name="Mardis E.R."/>
            <person name="Wilson R.K."/>
        </authorList>
    </citation>
    <scope>NUCLEOTIDE SEQUENCE [LARGE SCALE GENOMIC DNA]</scope>
    <source>
        <strain evidence="1">DSM 14469</strain>
    </source>
</reference>
<comment type="caution">
    <text evidence="1">The sequence shown here is derived from an EMBL/GenBank/DDBJ whole genome shotgun (WGS) entry which is preliminary data.</text>
</comment>
<name>C6LBA2_9FIRM</name>